<gene>
    <name evidence="1" type="ORF">DYBT9275_04737</name>
</gene>
<dbReference type="RefSeq" id="WP_215241064.1">
    <property type="nucleotide sequence ID" value="NZ_CAJRAF010000002.1"/>
</dbReference>
<evidence type="ECO:0000313" key="2">
    <source>
        <dbReference type="Proteomes" id="UP000680038"/>
    </source>
</evidence>
<name>A0A916N6M6_9BACT</name>
<keyword evidence="2" id="KW-1185">Reference proteome</keyword>
<proteinExistence type="predicted"/>
<comment type="caution">
    <text evidence="1">The sequence shown here is derived from an EMBL/GenBank/DDBJ whole genome shotgun (WGS) entry which is preliminary data.</text>
</comment>
<dbReference type="AlphaFoldDB" id="A0A916N6M6"/>
<accession>A0A916N6M6</accession>
<protein>
    <submittedName>
        <fullName evidence="1">Uncharacterized protein</fullName>
    </submittedName>
</protein>
<organism evidence="1 2">
    <name type="scientific">Dyadobacter helix</name>
    <dbReference type="NCBI Taxonomy" id="2822344"/>
    <lineage>
        <taxon>Bacteria</taxon>
        <taxon>Pseudomonadati</taxon>
        <taxon>Bacteroidota</taxon>
        <taxon>Cytophagia</taxon>
        <taxon>Cytophagales</taxon>
        <taxon>Spirosomataceae</taxon>
        <taxon>Dyadobacter</taxon>
    </lineage>
</organism>
<sequence>MTNQCLQSCTERNSDNPVLAKNHDYRANPHPAHDAYTGAMRLRYVHGLTGYKAQGGDWNHVILHPWFHENDYRYARTGNELGTRKRLVAEVKTDASENLYI</sequence>
<dbReference type="Proteomes" id="UP000680038">
    <property type="component" value="Unassembled WGS sequence"/>
</dbReference>
<reference evidence="1" key="1">
    <citation type="submission" date="2021-04" db="EMBL/GenBank/DDBJ databases">
        <authorList>
            <person name="Rodrigo-Torres L."/>
            <person name="Arahal R. D."/>
            <person name="Lucena T."/>
        </authorList>
    </citation>
    <scope>NUCLEOTIDE SEQUENCE</scope>
    <source>
        <strain evidence="1">CECT 9275</strain>
    </source>
</reference>
<evidence type="ECO:0000313" key="1">
    <source>
        <dbReference type="EMBL" id="CAG5010507.1"/>
    </source>
</evidence>
<dbReference type="EMBL" id="CAJRAF010000002">
    <property type="protein sequence ID" value="CAG5010507.1"/>
    <property type="molecule type" value="Genomic_DNA"/>
</dbReference>